<feature type="transmembrane region" description="Helical" evidence="9">
    <location>
        <begin position="533"/>
        <end position="554"/>
    </location>
</feature>
<organism evidence="11 13">
    <name type="scientific">Rubrobacter radiotolerans</name>
    <name type="common">Arthrobacter radiotolerans</name>
    <dbReference type="NCBI Taxonomy" id="42256"/>
    <lineage>
        <taxon>Bacteria</taxon>
        <taxon>Bacillati</taxon>
        <taxon>Actinomycetota</taxon>
        <taxon>Rubrobacteria</taxon>
        <taxon>Rubrobacterales</taxon>
        <taxon>Rubrobacteraceae</taxon>
        <taxon>Rubrobacter</taxon>
    </lineage>
</organism>
<feature type="transmembrane region" description="Helical" evidence="9">
    <location>
        <begin position="332"/>
        <end position="359"/>
    </location>
</feature>
<evidence type="ECO:0000256" key="3">
    <source>
        <dbReference type="ARBA" id="ARBA00022679"/>
    </source>
</evidence>
<feature type="transmembrane region" description="Helical" evidence="9">
    <location>
        <begin position="425"/>
        <end position="444"/>
    </location>
</feature>
<gene>
    <name evidence="11" type="ORF">RradSPS_0029</name>
    <name evidence="12" type="ORF">SIL72_01655</name>
</gene>
<protein>
    <recommendedName>
        <fullName evidence="1">non-specific serine/threonine protein kinase</fullName>
        <ecNumber evidence="1">2.7.11.1</ecNumber>
    </recommendedName>
</protein>
<keyword evidence="2" id="KW-0723">Serine/threonine-protein kinase</keyword>
<dbReference type="Proteomes" id="UP001281130">
    <property type="component" value="Unassembled WGS sequence"/>
</dbReference>
<reference evidence="11 13" key="1">
    <citation type="submission" date="2014-03" db="EMBL/GenBank/DDBJ databases">
        <title>Complete genome sequence of the Radio-Resistant Rubrobacter radiotolerans RSPS-4.</title>
        <authorList>
            <person name="Egas C.C."/>
            <person name="Barroso C.C."/>
            <person name="Froufe H.J.C."/>
            <person name="Pacheco J.J."/>
            <person name="Albuquerque L.L."/>
            <person name="da Costa M.M.S."/>
        </authorList>
    </citation>
    <scope>NUCLEOTIDE SEQUENCE [LARGE SCALE GENOMIC DNA]</scope>
    <source>
        <strain evidence="11 13">RSPS-4</strain>
    </source>
</reference>
<keyword evidence="3 12" id="KW-0808">Transferase</keyword>
<sequence length="558" mass="58710">MTETRYIEGQNRYALSEVVGRGGFATVWRARPVERSFFGASDDVAIKVISVYNEGERSRALREGQIAEGLRHPNIVETIEVIPGEREVYLVTEFVSGLPLDEAGRYYDCAEISDALAQILEALVYAHSQGVIHRDIKPQNALVDRNGTVKLTDFGVAYRAGDTRLTRIGFAVGTPGYIAPEIMDGSDPSALTDIYAVGATARTLLSHQPEEPPPRLRQFVDLATSPNPAHRPQSAWAALKVLSGKKAATRAARNSQERSPARTEALQRERTAPARSYTPRDDLAERGPAAPPERISQRTAGVVLRGINGLAAGYLGYALASGVLLLDGAQSVGVAVGAGVAGYLLPRLAALAVVVALSVALLTNGVGTGLALAAPAVAAVWIAASRLSPRGAGRAPLAPLLAAPLAVVNLAAGLPLLFGMLMRPVAAGVTATLAGAVLVLNDILRGDGVLPYYGGSAFREIPESYNVNELLVHLERIVTLYPEVLALPVLWGLMAALVSLGEWVARPLWGVVGAVGGGLIGYALFVSSDSASLLQAVTSLALASIMYAALRYLLARAG</sequence>
<dbReference type="PROSITE" id="PS00107">
    <property type="entry name" value="PROTEIN_KINASE_ATP"/>
    <property type="match status" value="1"/>
</dbReference>
<proteinExistence type="predicted"/>
<feature type="transmembrane region" description="Helical" evidence="9">
    <location>
        <begin position="508"/>
        <end position="527"/>
    </location>
</feature>
<evidence type="ECO:0000313" key="11">
    <source>
        <dbReference type="EMBL" id="AHY45312.1"/>
    </source>
</evidence>
<keyword evidence="5 11" id="KW-0418">Kinase</keyword>
<dbReference type="KEGG" id="rrd:RradSPS_0029"/>
<dbReference type="InterPro" id="IPR017441">
    <property type="entry name" value="Protein_kinase_ATP_BS"/>
</dbReference>
<dbReference type="EMBL" id="JAWXXX010000001">
    <property type="protein sequence ID" value="MDX5892724.1"/>
    <property type="molecule type" value="Genomic_DNA"/>
</dbReference>
<dbReference type="HOGENOM" id="CLU_488235_0_0_11"/>
<dbReference type="STRING" id="42256.RradSPS_0029"/>
<evidence type="ECO:0000256" key="5">
    <source>
        <dbReference type="ARBA" id="ARBA00022777"/>
    </source>
</evidence>
<keyword evidence="4 7" id="KW-0547">Nucleotide-binding</keyword>
<evidence type="ECO:0000256" key="9">
    <source>
        <dbReference type="SAM" id="Phobius"/>
    </source>
</evidence>
<dbReference type="SMART" id="SM00220">
    <property type="entry name" value="S_TKc"/>
    <property type="match status" value="1"/>
</dbReference>
<accession>A0A023WYK9</accession>
<keyword evidence="6 7" id="KW-0067">ATP-binding</keyword>
<dbReference type="PROSITE" id="PS50011">
    <property type="entry name" value="PROTEIN_KINASE_DOM"/>
    <property type="match status" value="1"/>
</dbReference>
<keyword evidence="9" id="KW-1133">Transmembrane helix</keyword>
<feature type="transmembrane region" description="Helical" evidence="9">
    <location>
        <begin position="366"/>
        <end position="384"/>
    </location>
</feature>
<name>A0A023WYK9_RUBRA</name>
<dbReference type="eggNOG" id="COG0515">
    <property type="taxonomic scope" value="Bacteria"/>
</dbReference>
<feature type="transmembrane region" description="Helical" evidence="9">
    <location>
        <begin position="480"/>
        <end position="501"/>
    </location>
</feature>
<keyword evidence="9" id="KW-0812">Transmembrane</keyword>
<dbReference type="Gene3D" id="1.10.510.10">
    <property type="entry name" value="Transferase(Phosphotransferase) domain 1"/>
    <property type="match status" value="1"/>
</dbReference>
<feature type="domain" description="Protein kinase" evidence="10">
    <location>
        <begin position="13"/>
        <end position="315"/>
    </location>
</feature>
<dbReference type="GO" id="GO:0004674">
    <property type="term" value="F:protein serine/threonine kinase activity"/>
    <property type="evidence" value="ECO:0007669"/>
    <property type="project" value="UniProtKB-KW"/>
</dbReference>
<dbReference type="Pfam" id="PF00069">
    <property type="entry name" value="Pkinase"/>
    <property type="match status" value="1"/>
</dbReference>
<dbReference type="PANTHER" id="PTHR43289:SF6">
    <property type="entry name" value="SERINE_THREONINE-PROTEIN KINASE NEKL-3"/>
    <property type="match status" value="1"/>
</dbReference>
<dbReference type="Proteomes" id="UP000025229">
    <property type="component" value="Chromosome"/>
</dbReference>
<evidence type="ECO:0000256" key="7">
    <source>
        <dbReference type="PROSITE-ProRule" id="PRU10141"/>
    </source>
</evidence>
<evidence type="ECO:0000256" key="2">
    <source>
        <dbReference type="ARBA" id="ARBA00022527"/>
    </source>
</evidence>
<dbReference type="EMBL" id="CP007514">
    <property type="protein sequence ID" value="AHY45312.1"/>
    <property type="molecule type" value="Genomic_DNA"/>
</dbReference>
<evidence type="ECO:0000256" key="1">
    <source>
        <dbReference type="ARBA" id="ARBA00012513"/>
    </source>
</evidence>
<dbReference type="GO" id="GO:0005524">
    <property type="term" value="F:ATP binding"/>
    <property type="evidence" value="ECO:0007669"/>
    <property type="project" value="UniProtKB-UniRule"/>
</dbReference>
<evidence type="ECO:0000256" key="6">
    <source>
        <dbReference type="ARBA" id="ARBA00022840"/>
    </source>
</evidence>
<feature type="transmembrane region" description="Helical" evidence="9">
    <location>
        <begin position="302"/>
        <end position="326"/>
    </location>
</feature>
<dbReference type="CDD" id="cd14014">
    <property type="entry name" value="STKc_PknB_like"/>
    <property type="match status" value="1"/>
</dbReference>
<evidence type="ECO:0000259" key="10">
    <source>
        <dbReference type="PROSITE" id="PS50011"/>
    </source>
</evidence>
<dbReference type="PANTHER" id="PTHR43289">
    <property type="entry name" value="MITOGEN-ACTIVATED PROTEIN KINASE KINASE KINASE 20-RELATED"/>
    <property type="match status" value="1"/>
</dbReference>
<dbReference type="AlphaFoldDB" id="A0A023WYK9"/>
<evidence type="ECO:0000256" key="8">
    <source>
        <dbReference type="SAM" id="MobiDB-lite"/>
    </source>
</evidence>
<dbReference type="SUPFAM" id="SSF56112">
    <property type="entry name" value="Protein kinase-like (PK-like)"/>
    <property type="match status" value="1"/>
</dbReference>
<dbReference type="InterPro" id="IPR011009">
    <property type="entry name" value="Kinase-like_dom_sf"/>
</dbReference>
<feature type="transmembrane region" description="Helical" evidence="9">
    <location>
        <begin position="396"/>
        <end position="418"/>
    </location>
</feature>
<dbReference type="EC" id="2.7.11.1" evidence="1"/>
<reference evidence="12" key="2">
    <citation type="submission" date="2023-11" db="EMBL/GenBank/DDBJ databases">
        <title>MicrobeMod: A computational toolkit for identifying prokaryotic methylation and restriction-modification with nanopore sequencing.</title>
        <authorList>
            <person name="Crits-Christoph A."/>
            <person name="Kang S.C."/>
            <person name="Lee H."/>
            <person name="Ostrov N."/>
        </authorList>
    </citation>
    <scope>NUCLEOTIDE SEQUENCE</scope>
    <source>
        <strain evidence="12">ATCC 51242</strain>
    </source>
</reference>
<evidence type="ECO:0000313" key="13">
    <source>
        <dbReference type="Proteomes" id="UP000025229"/>
    </source>
</evidence>
<keyword evidence="9" id="KW-0472">Membrane</keyword>
<dbReference type="InterPro" id="IPR000719">
    <property type="entry name" value="Prot_kinase_dom"/>
</dbReference>
<feature type="binding site" evidence="7">
    <location>
        <position position="47"/>
    </location>
    <ligand>
        <name>ATP</name>
        <dbReference type="ChEBI" id="CHEBI:30616"/>
    </ligand>
</feature>
<dbReference type="RefSeq" id="WP_051589140.1">
    <property type="nucleotide sequence ID" value="NZ_CP007514.1"/>
</dbReference>
<feature type="region of interest" description="Disordered" evidence="8">
    <location>
        <begin position="247"/>
        <end position="294"/>
    </location>
</feature>
<evidence type="ECO:0000256" key="4">
    <source>
        <dbReference type="ARBA" id="ARBA00022741"/>
    </source>
</evidence>
<feature type="compositionally biased region" description="Basic and acidic residues" evidence="8">
    <location>
        <begin position="255"/>
        <end position="285"/>
    </location>
</feature>
<keyword evidence="13" id="KW-1185">Reference proteome</keyword>
<evidence type="ECO:0000313" key="12">
    <source>
        <dbReference type="EMBL" id="MDX5892724.1"/>
    </source>
</evidence>